<dbReference type="SUPFAM" id="SSF101386">
    <property type="entry name" value="all-alpha NTP pyrophosphatases"/>
    <property type="match status" value="1"/>
</dbReference>
<dbReference type="Proteomes" id="UP000036106">
    <property type="component" value="Chromosome"/>
</dbReference>
<comment type="similarity">
    <text evidence="10">Belongs to the PRA-PH family.</text>
</comment>
<dbReference type="InterPro" id="IPR021130">
    <property type="entry name" value="PRib-ATP_PPHydrolase-like"/>
</dbReference>
<dbReference type="UniPathway" id="UPA00031">
    <property type="reaction ID" value="UER00007"/>
</dbReference>
<evidence type="ECO:0000256" key="9">
    <source>
        <dbReference type="ARBA" id="ARBA00023102"/>
    </source>
</evidence>
<organism evidence="11 12">
    <name type="scientific">Companilactobacillus ginsenosidimutans</name>
    <dbReference type="NCBI Taxonomy" id="1007676"/>
    <lineage>
        <taxon>Bacteria</taxon>
        <taxon>Bacillati</taxon>
        <taxon>Bacillota</taxon>
        <taxon>Bacilli</taxon>
        <taxon>Lactobacillales</taxon>
        <taxon>Lactobacillaceae</taxon>
        <taxon>Companilactobacillus</taxon>
    </lineage>
</organism>
<comment type="pathway">
    <text evidence="3 10">Amino-acid biosynthesis; L-histidine biosynthesis; L-histidine from 5-phospho-alpha-D-ribose 1-diphosphate: step 2/9.</text>
</comment>
<dbReference type="CDD" id="cd11534">
    <property type="entry name" value="NTP-PPase_HisIE_like"/>
    <property type="match status" value="1"/>
</dbReference>
<sequence>MQNLDELYAMILDRKNNPKKGSYTDYLFTKGLDKILKKVGEESTEVVVAAKNPDKPRGDGELVYESADLLYHLCVLWANQGVTFDQIKEELAKREGLMSEYKDRPEIKDL</sequence>
<keyword evidence="5 10" id="KW-0028">Amino-acid biosynthesis</keyword>
<dbReference type="RefSeq" id="WP_048705987.1">
    <property type="nucleotide sequence ID" value="NZ_CP012034.1"/>
</dbReference>
<dbReference type="GO" id="GO:0000105">
    <property type="term" value="P:L-histidine biosynthetic process"/>
    <property type="evidence" value="ECO:0007669"/>
    <property type="project" value="UniProtKB-UniRule"/>
</dbReference>
<proteinExistence type="inferred from homology"/>
<evidence type="ECO:0000256" key="5">
    <source>
        <dbReference type="ARBA" id="ARBA00022605"/>
    </source>
</evidence>
<accession>A0A0H4QJQ2</accession>
<keyword evidence="9 10" id="KW-0368">Histidine biosynthesis</keyword>
<dbReference type="PANTHER" id="PTHR42945">
    <property type="entry name" value="HISTIDINE BIOSYNTHESIS BIFUNCTIONAL PROTEIN"/>
    <property type="match status" value="1"/>
</dbReference>
<evidence type="ECO:0000256" key="3">
    <source>
        <dbReference type="ARBA" id="ARBA00005204"/>
    </source>
</evidence>
<dbReference type="KEGG" id="lgn:ABM34_11850"/>
<dbReference type="HAMAP" id="MF_01020">
    <property type="entry name" value="HisE"/>
    <property type="match status" value="1"/>
</dbReference>
<dbReference type="AlphaFoldDB" id="A0A0H4QJQ2"/>
<evidence type="ECO:0000313" key="12">
    <source>
        <dbReference type="Proteomes" id="UP000036106"/>
    </source>
</evidence>
<dbReference type="InterPro" id="IPR008179">
    <property type="entry name" value="HisE"/>
</dbReference>
<keyword evidence="7 10" id="KW-0378">Hydrolase</keyword>
<dbReference type="STRING" id="1007676.ABM34_11850"/>
<dbReference type="GO" id="GO:0005524">
    <property type="term" value="F:ATP binding"/>
    <property type="evidence" value="ECO:0007669"/>
    <property type="project" value="UniProtKB-KW"/>
</dbReference>
<evidence type="ECO:0000256" key="2">
    <source>
        <dbReference type="ARBA" id="ARBA00004496"/>
    </source>
</evidence>
<protein>
    <recommendedName>
        <fullName evidence="10">Phosphoribosyl-ATP pyrophosphatase</fullName>
        <shortName evidence="10">PRA-PH</shortName>
        <ecNumber evidence="10">3.6.1.31</ecNumber>
    </recommendedName>
</protein>
<evidence type="ECO:0000256" key="7">
    <source>
        <dbReference type="ARBA" id="ARBA00022801"/>
    </source>
</evidence>
<comment type="subcellular location">
    <subcellularLocation>
        <location evidence="2 10">Cytoplasm</location>
    </subcellularLocation>
</comment>
<comment type="catalytic activity">
    <reaction evidence="1 10">
        <text>1-(5-phospho-beta-D-ribosyl)-ATP + H2O = 1-(5-phospho-beta-D-ribosyl)-5'-AMP + diphosphate + H(+)</text>
        <dbReference type="Rhea" id="RHEA:22828"/>
        <dbReference type="ChEBI" id="CHEBI:15377"/>
        <dbReference type="ChEBI" id="CHEBI:15378"/>
        <dbReference type="ChEBI" id="CHEBI:33019"/>
        <dbReference type="ChEBI" id="CHEBI:59457"/>
        <dbReference type="ChEBI" id="CHEBI:73183"/>
        <dbReference type="EC" id="3.6.1.31"/>
    </reaction>
</comment>
<evidence type="ECO:0000256" key="8">
    <source>
        <dbReference type="ARBA" id="ARBA00022840"/>
    </source>
</evidence>
<reference evidence="12" key="1">
    <citation type="submission" date="2015-07" db="EMBL/GenBank/DDBJ databases">
        <title>Lactobacillus ginsenosidimutans/EMML 3141/ whole genome sequencing.</title>
        <authorList>
            <person name="Kim M.K."/>
            <person name="Im W.-T."/>
            <person name="Srinivasan S."/>
            <person name="Lee J.-J."/>
        </authorList>
    </citation>
    <scope>NUCLEOTIDE SEQUENCE [LARGE SCALE GENOMIC DNA]</scope>
    <source>
        <strain evidence="12">EMML 3041</strain>
    </source>
</reference>
<keyword evidence="6 10" id="KW-0547">Nucleotide-binding</keyword>
<dbReference type="GO" id="GO:0005737">
    <property type="term" value="C:cytoplasm"/>
    <property type="evidence" value="ECO:0007669"/>
    <property type="project" value="UniProtKB-SubCell"/>
</dbReference>
<evidence type="ECO:0000256" key="4">
    <source>
        <dbReference type="ARBA" id="ARBA00022490"/>
    </source>
</evidence>
<dbReference type="Pfam" id="PF01503">
    <property type="entry name" value="PRA-PH"/>
    <property type="match status" value="1"/>
</dbReference>
<evidence type="ECO:0000313" key="11">
    <source>
        <dbReference type="EMBL" id="AKP68157.1"/>
    </source>
</evidence>
<dbReference type="EC" id="3.6.1.31" evidence="10"/>
<keyword evidence="12" id="KW-1185">Reference proteome</keyword>
<dbReference type="EMBL" id="CP012034">
    <property type="protein sequence ID" value="AKP68157.1"/>
    <property type="molecule type" value="Genomic_DNA"/>
</dbReference>
<dbReference type="GO" id="GO:0004636">
    <property type="term" value="F:phosphoribosyl-ATP diphosphatase activity"/>
    <property type="evidence" value="ECO:0007669"/>
    <property type="project" value="UniProtKB-UniRule"/>
</dbReference>
<dbReference type="OrthoDB" id="9795769at2"/>
<keyword evidence="4 10" id="KW-0963">Cytoplasm</keyword>
<name>A0A0H4QJQ2_9LACO</name>
<evidence type="ECO:0000256" key="1">
    <source>
        <dbReference type="ARBA" id="ARBA00001460"/>
    </source>
</evidence>
<dbReference type="PATRIC" id="fig|1007676.4.peg.2396"/>
<keyword evidence="8 10" id="KW-0067">ATP-binding</keyword>
<gene>
    <name evidence="10" type="primary">hisE</name>
    <name evidence="11" type="ORF">ABM34_11850</name>
</gene>
<dbReference type="NCBIfam" id="TIGR03188">
    <property type="entry name" value="histidine_hisI"/>
    <property type="match status" value="1"/>
</dbReference>
<dbReference type="PANTHER" id="PTHR42945:SF9">
    <property type="entry name" value="HISTIDINE BIOSYNTHESIS BIFUNCTIONAL PROTEIN HISIE"/>
    <property type="match status" value="1"/>
</dbReference>
<dbReference type="Gene3D" id="1.10.287.1080">
    <property type="entry name" value="MazG-like"/>
    <property type="match status" value="1"/>
</dbReference>
<evidence type="ECO:0000256" key="10">
    <source>
        <dbReference type="HAMAP-Rule" id="MF_01020"/>
    </source>
</evidence>
<evidence type="ECO:0000256" key="6">
    <source>
        <dbReference type="ARBA" id="ARBA00022741"/>
    </source>
</evidence>